<keyword evidence="6" id="KW-1133">Transmembrane helix</keyword>
<dbReference type="GO" id="GO:0005886">
    <property type="term" value="C:plasma membrane"/>
    <property type="evidence" value="ECO:0007669"/>
    <property type="project" value="UniProtKB-SubCell"/>
</dbReference>
<evidence type="ECO:0000313" key="9">
    <source>
        <dbReference type="EMBL" id="KUG05060.1"/>
    </source>
</evidence>
<evidence type="ECO:0000256" key="2">
    <source>
        <dbReference type="ARBA" id="ARBA00022475"/>
    </source>
</evidence>
<proteinExistence type="predicted"/>
<dbReference type="SUPFAM" id="SSF54523">
    <property type="entry name" value="Pili subunits"/>
    <property type="match status" value="1"/>
</dbReference>
<dbReference type="EMBL" id="LNQE01001831">
    <property type="protein sequence ID" value="KUG05060.1"/>
    <property type="molecule type" value="Genomic_DNA"/>
</dbReference>
<comment type="caution">
    <text evidence="9">The sequence shown here is derived from an EMBL/GenBank/DDBJ whole genome shotgun (WGS) entry which is preliminary data.</text>
</comment>
<dbReference type="InterPro" id="IPR012902">
    <property type="entry name" value="N_methyl_site"/>
</dbReference>
<dbReference type="InterPro" id="IPR022346">
    <property type="entry name" value="T2SS_GspH"/>
</dbReference>
<evidence type="ECO:0000259" key="8">
    <source>
        <dbReference type="Pfam" id="PF12019"/>
    </source>
</evidence>
<evidence type="ECO:0000256" key="1">
    <source>
        <dbReference type="ARBA" id="ARBA00004377"/>
    </source>
</evidence>
<keyword evidence="5" id="KW-0812">Transmembrane</keyword>
<protein>
    <recommendedName>
        <fullName evidence="8">General secretion pathway GspH domain-containing protein</fullName>
    </recommendedName>
</protein>
<evidence type="ECO:0000256" key="3">
    <source>
        <dbReference type="ARBA" id="ARBA00022481"/>
    </source>
</evidence>
<organism evidence="9">
    <name type="scientific">hydrocarbon metagenome</name>
    <dbReference type="NCBI Taxonomy" id="938273"/>
    <lineage>
        <taxon>unclassified sequences</taxon>
        <taxon>metagenomes</taxon>
        <taxon>ecological metagenomes</taxon>
    </lineage>
</organism>
<evidence type="ECO:0000256" key="5">
    <source>
        <dbReference type="ARBA" id="ARBA00022692"/>
    </source>
</evidence>
<dbReference type="Gene3D" id="3.30.700.10">
    <property type="entry name" value="Glycoprotein, Type 4 Pilin"/>
    <property type="match status" value="1"/>
</dbReference>
<keyword evidence="4" id="KW-0997">Cell inner membrane</keyword>
<dbReference type="NCBIfam" id="TIGR02532">
    <property type="entry name" value="IV_pilin_GFxxxE"/>
    <property type="match status" value="1"/>
</dbReference>
<feature type="domain" description="General secretion pathway GspH" evidence="8">
    <location>
        <begin position="43"/>
        <end position="136"/>
    </location>
</feature>
<dbReference type="Pfam" id="PF12019">
    <property type="entry name" value="GspH"/>
    <property type="match status" value="1"/>
</dbReference>
<evidence type="ECO:0000256" key="4">
    <source>
        <dbReference type="ARBA" id="ARBA00022519"/>
    </source>
</evidence>
<dbReference type="GO" id="GO:0015628">
    <property type="term" value="P:protein secretion by the type II secretion system"/>
    <property type="evidence" value="ECO:0007669"/>
    <property type="project" value="InterPro"/>
</dbReference>
<keyword evidence="2" id="KW-1003">Cell membrane</keyword>
<sequence>MLNNKGFTLIELLLVLLISALCLSLSWPALNKVYQHYALETASSQLAWTLRCARSEAMLQGRSCNVKFYVSVNQYRSETDSYSLARGVVYAGVPTFPSRIGSIPVCSFNATGAPAGGGTVVLKNLFNDKKYIIVNPVAGKVRISDNPPENW</sequence>
<dbReference type="GO" id="GO:0015627">
    <property type="term" value="C:type II protein secretion system complex"/>
    <property type="evidence" value="ECO:0007669"/>
    <property type="project" value="InterPro"/>
</dbReference>
<keyword evidence="7" id="KW-0472">Membrane</keyword>
<reference evidence="9" key="1">
    <citation type="journal article" date="2015" name="Proc. Natl. Acad. Sci. U.S.A.">
        <title>Networks of energetic and metabolic interactions define dynamics in microbial communities.</title>
        <authorList>
            <person name="Embree M."/>
            <person name="Liu J.K."/>
            <person name="Al-Bassam M.M."/>
            <person name="Zengler K."/>
        </authorList>
    </citation>
    <scope>NUCLEOTIDE SEQUENCE</scope>
</reference>
<evidence type="ECO:0000256" key="7">
    <source>
        <dbReference type="ARBA" id="ARBA00023136"/>
    </source>
</evidence>
<dbReference type="AlphaFoldDB" id="A0A0W8E8U4"/>
<comment type="subcellular location">
    <subcellularLocation>
        <location evidence="1">Cell inner membrane</location>
        <topology evidence="1">Single-pass membrane protein</topology>
    </subcellularLocation>
</comment>
<dbReference type="Pfam" id="PF07963">
    <property type="entry name" value="N_methyl"/>
    <property type="match status" value="1"/>
</dbReference>
<evidence type="ECO:0000256" key="6">
    <source>
        <dbReference type="ARBA" id="ARBA00022989"/>
    </source>
</evidence>
<accession>A0A0W8E8U4</accession>
<name>A0A0W8E8U4_9ZZZZ</name>
<keyword evidence="3" id="KW-0488">Methylation</keyword>
<gene>
    <name evidence="9" type="ORF">ASZ90_017549</name>
</gene>
<dbReference type="InterPro" id="IPR045584">
    <property type="entry name" value="Pilin-like"/>
</dbReference>